<dbReference type="AlphaFoldDB" id="A0A8S9LEE8"/>
<evidence type="ECO:0000313" key="2">
    <source>
        <dbReference type="EMBL" id="KAF2603828.1"/>
    </source>
</evidence>
<gene>
    <name evidence="2" type="ORF">F2Q70_00026216</name>
</gene>
<feature type="compositionally biased region" description="Polar residues" evidence="1">
    <location>
        <begin position="317"/>
        <end position="327"/>
    </location>
</feature>
<feature type="region of interest" description="Disordered" evidence="1">
    <location>
        <begin position="301"/>
        <end position="350"/>
    </location>
</feature>
<organism evidence="2">
    <name type="scientific">Brassica cretica</name>
    <name type="common">Mustard</name>
    <dbReference type="NCBI Taxonomy" id="69181"/>
    <lineage>
        <taxon>Eukaryota</taxon>
        <taxon>Viridiplantae</taxon>
        <taxon>Streptophyta</taxon>
        <taxon>Embryophyta</taxon>
        <taxon>Tracheophyta</taxon>
        <taxon>Spermatophyta</taxon>
        <taxon>Magnoliopsida</taxon>
        <taxon>eudicotyledons</taxon>
        <taxon>Gunneridae</taxon>
        <taxon>Pentapetalae</taxon>
        <taxon>rosids</taxon>
        <taxon>malvids</taxon>
        <taxon>Brassicales</taxon>
        <taxon>Brassicaceae</taxon>
        <taxon>Brassiceae</taxon>
        <taxon>Brassica</taxon>
    </lineage>
</organism>
<feature type="region of interest" description="Disordered" evidence="1">
    <location>
        <begin position="522"/>
        <end position="558"/>
    </location>
</feature>
<evidence type="ECO:0000256" key="1">
    <source>
        <dbReference type="SAM" id="MobiDB-lite"/>
    </source>
</evidence>
<feature type="compositionally biased region" description="Polar residues" evidence="1">
    <location>
        <begin position="530"/>
        <end position="558"/>
    </location>
</feature>
<feature type="region of interest" description="Disordered" evidence="1">
    <location>
        <begin position="438"/>
        <end position="460"/>
    </location>
</feature>
<comment type="caution">
    <text evidence="2">The sequence shown here is derived from an EMBL/GenBank/DDBJ whole genome shotgun (WGS) entry which is preliminary data.</text>
</comment>
<proteinExistence type="predicted"/>
<name>A0A8S9LEE8_BRACR</name>
<sequence>MQKRDDTDQIQAEAAWERTRSIKSINTRHPQSIDNLPQQSIDINNTTSIDNHPIPKTTVSEKDKFDNQYLTPDEFGIFRDPSGYAKAIDGRTLHVSREDIADILQTANGADNLFMHQRSNREQKITKKFYDTAGGIENSFKQRSHHTTHPLINIDVPTVARQPEFGKRAYDLYGNRKFYWEEKDEYEVYRDDREFARDLDGHTIPVHTKDIRRLLERASRDEPAYICLPEHASSFTQTQLVPEIYTKDEINEMFYGVCGEHERNKEAFQMKLDGVYYPLNDSISWLTTCMEEMKKDIARIQNATDTVRPPSIDRRQPQSIDNRQSPSLARRHHTSIDTNPPHPHTKKSQLNFLTREELDQLVEGIYRALETTEERLDGRCDDIYFPMDLTIGALTSKVEAIQGELVEIHSYIACRLEASISIYRRNNKSIDTYNSTSIDSETNRGRLVPKTTSDMSKTPYHGKEISADTYAALTRHQFNFESLGERLQRIENTTATMKDKWRRGDEAMRDFTSTCLRSISPILSSSNGSQNASLQTRSLGKSASKMIQNPSTYSLTGG</sequence>
<reference evidence="2" key="1">
    <citation type="submission" date="2019-12" db="EMBL/GenBank/DDBJ databases">
        <title>Genome sequencing and annotation of Brassica cretica.</title>
        <authorList>
            <person name="Studholme D.J."/>
            <person name="Sarris P.F."/>
        </authorList>
    </citation>
    <scope>NUCLEOTIDE SEQUENCE</scope>
    <source>
        <strain evidence="2">PFS-102/07</strain>
        <tissue evidence="2">Leaf</tissue>
    </source>
</reference>
<dbReference type="EMBL" id="QGKY02000094">
    <property type="protein sequence ID" value="KAF2603828.1"/>
    <property type="molecule type" value="Genomic_DNA"/>
</dbReference>
<feature type="region of interest" description="Disordered" evidence="1">
    <location>
        <begin position="1"/>
        <end position="38"/>
    </location>
</feature>
<feature type="compositionally biased region" description="Polar residues" evidence="1">
    <location>
        <begin position="22"/>
        <end position="38"/>
    </location>
</feature>
<protein>
    <submittedName>
        <fullName evidence="2">Uncharacterized protein</fullName>
    </submittedName>
</protein>
<accession>A0A8S9LEE8</accession>